<dbReference type="Pfam" id="PF02627">
    <property type="entry name" value="CMD"/>
    <property type="match status" value="1"/>
</dbReference>
<accession>A0ABP7N084</accession>
<organism evidence="2 3">
    <name type="scientific">Litoribacillus peritrichatus</name>
    <dbReference type="NCBI Taxonomy" id="718191"/>
    <lineage>
        <taxon>Bacteria</taxon>
        <taxon>Pseudomonadati</taxon>
        <taxon>Pseudomonadota</taxon>
        <taxon>Gammaproteobacteria</taxon>
        <taxon>Oceanospirillales</taxon>
        <taxon>Oceanospirillaceae</taxon>
        <taxon>Litoribacillus</taxon>
    </lineage>
</organism>
<dbReference type="Gene3D" id="1.20.1290.10">
    <property type="entry name" value="AhpD-like"/>
    <property type="match status" value="1"/>
</dbReference>
<dbReference type="Proteomes" id="UP001501565">
    <property type="component" value="Unassembled WGS sequence"/>
</dbReference>
<dbReference type="RefSeq" id="WP_344799676.1">
    <property type="nucleotide sequence ID" value="NZ_BAABBN010000012.1"/>
</dbReference>
<evidence type="ECO:0000313" key="2">
    <source>
        <dbReference type="EMBL" id="GAA3933697.1"/>
    </source>
</evidence>
<keyword evidence="3" id="KW-1185">Reference proteome</keyword>
<dbReference type="NCBIfam" id="TIGR00778">
    <property type="entry name" value="ahpD_dom"/>
    <property type="match status" value="1"/>
</dbReference>
<name>A0ABP7N084_9GAMM</name>
<feature type="domain" description="Carboxymuconolactone decarboxylase-like" evidence="1">
    <location>
        <begin position="13"/>
        <end position="94"/>
    </location>
</feature>
<dbReference type="SUPFAM" id="SSF69118">
    <property type="entry name" value="AhpD-like"/>
    <property type="match status" value="1"/>
</dbReference>
<sequence>MSNRLSIQATEPAAFNPMMGLERYLGESDIEPKLRQLIKVRASMLNNCAYCIQMHTDEALKLNESLHRLMALSAWTESPLFNERERAVLQLTDEVTLISDEGVTDETYNLCLDILGEQVLSQCIMQVVTINAWNRIAVATKMTHE</sequence>
<evidence type="ECO:0000313" key="3">
    <source>
        <dbReference type="Proteomes" id="UP001501565"/>
    </source>
</evidence>
<evidence type="ECO:0000259" key="1">
    <source>
        <dbReference type="Pfam" id="PF02627"/>
    </source>
</evidence>
<dbReference type="EMBL" id="BAABBN010000012">
    <property type="protein sequence ID" value="GAA3933697.1"/>
    <property type="molecule type" value="Genomic_DNA"/>
</dbReference>
<dbReference type="InterPro" id="IPR029032">
    <property type="entry name" value="AhpD-like"/>
</dbReference>
<dbReference type="PANTHER" id="PTHR34846">
    <property type="entry name" value="4-CARBOXYMUCONOLACTONE DECARBOXYLASE FAMILY PROTEIN (AFU_ORTHOLOGUE AFUA_6G11590)"/>
    <property type="match status" value="1"/>
</dbReference>
<reference evidence="3" key="1">
    <citation type="journal article" date="2019" name="Int. J. Syst. Evol. Microbiol.">
        <title>The Global Catalogue of Microorganisms (GCM) 10K type strain sequencing project: providing services to taxonomists for standard genome sequencing and annotation.</title>
        <authorList>
            <consortium name="The Broad Institute Genomics Platform"/>
            <consortium name="The Broad Institute Genome Sequencing Center for Infectious Disease"/>
            <person name="Wu L."/>
            <person name="Ma J."/>
        </authorList>
    </citation>
    <scope>NUCLEOTIDE SEQUENCE [LARGE SCALE GENOMIC DNA]</scope>
    <source>
        <strain evidence="3">JCM 17551</strain>
    </source>
</reference>
<comment type="caution">
    <text evidence="2">The sequence shown here is derived from an EMBL/GenBank/DDBJ whole genome shotgun (WGS) entry which is preliminary data.</text>
</comment>
<protein>
    <submittedName>
        <fullName evidence="2">Carboxymuconolactone decarboxylase family protein</fullName>
    </submittedName>
</protein>
<dbReference type="PANTHER" id="PTHR34846:SF10">
    <property type="entry name" value="CYTOPLASMIC PROTEIN"/>
    <property type="match status" value="1"/>
</dbReference>
<gene>
    <name evidence="2" type="ORF">GCM10022277_32850</name>
</gene>
<dbReference type="InterPro" id="IPR004675">
    <property type="entry name" value="AhpD_core"/>
</dbReference>
<proteinExistence type="predicted"/>
<dbReference type="InterPro" id="IPR003779">
    <property type="entry name" value="CMD-like"/>
</dbReference>